<dbReference type="Proteomes" id="UP000253061">
    <property type="component" value="Unassembled WGS sequence"/>
</dbReference>
<sequence length="65" mass="7287">MLPNLDAMAAVIDKKYKENSEVRVGIPDEEFDVGVLIYNSCPLDRSGLRHLLCRKTLKDTDLPAV</sequence>
<dbReference type="AlphaFoldDB" id="A0A367V1Y8"/>
<gene>
    <name evidence="1" type="ORF">TH6_19960</name>
</gene>
<reference evidence="1 2" key="1">
    <citation type="submission" date="2014-07" db="EMBL/GenBank/DDBJ databases">
        <title>Draft genome sequence of Thalassospira profundimaris R8-17.</title>
        <authorList>
            <person name="Lai Q."/>
            <person name="Shao Z."/>
        </authorList>
    </citation>
    <scope>NUCLEOTIDE SEQUENCE [LARGE SCALE GENOMIC DNA]</scope>
    <source>
        <strain evidence="1 2">R8-17</strain>
    </source>
</reference>
<evidence type="ECO:0000313" key="1">
    <source>
        <dbReference type="EMBL" id="RCK19206.1"/>
    </source>
</evidence>
<dbReference type="EMBL" id="JPWB01000012">
    <property type="protein sequence ID" value="RCK19206.1"/>
    <property type="molecule type" value="Genomic_DNA"/>
</dbReference>
<evidence type="ECO:0000313" key="2">
    <source>
        <dbReference type="Proteomes" id="UP000253061"/>
    </source>
</evidence>
<accession>A0A367V1Y8</accession>
<comment type="caution">
    <text evidence="1">The sequence shown here is derived from an EMBL/GenBank/DDBJ whole genome shotgun (WGS) entry which is preliminary data.</text>
</comment>
<name>A0A367V1Y8_9PROT</name>
<protein>
    <submittedName>
        <fullName evidence="1">Uncharacterized protein</fullName>
    </submittedName>
</protein>
<organism evidence="1 2">
    <name type="scientific">Thalassospira profundimaris</name>
    <dbReference type="NCBI Taxonomy" id="502049"/>
    <lineage>
        <taxon>Bacteria</taxon>
        <taxon>Pseudomonadati</taxon>
        <taxon>Pseudomonadota</taxon>
        <taxon>Alphaproteobacteria</taxon>
        <taxon>Rhodospirillales</taxon>
        <taxon>Thalassospiraceae</taxon>
        <taxon>Thalassospira</taxon>
    </lineage>
</organism>
<proteinExistence type="predicted"/>